<evidence type="ECO:0000313" key="2">
    <source>
        <dbReference type="EMBL" id="MFB9826063.1"/>
    </source>
</evidence>
<dbReference type="InterPro" id="IPR013096">
    <property type="entry name" value="Cupin_2"/>
</dbReference>
<feature type="domain" description="Cupin type-2" evidence="1">
    <location>
        <begin position="23"/>
        <end position="82"/>
    </location>
</feature>
<dbReference type="GeneID" id="67212803"/>
<dbReference type="SUPFAM" id="SSF51182">
    <property type="entry name" value="RmlC-like cupins"/>
    <property type="match status" value="1"/>
</dbReference>
<dbReference type="Pfam" id="PF07883">
    <property type="entry name" value="Cupin_2"/>
    <property type="match status" value="1"/>
</dbReference>
<organism evidence="2 3">
    <name type="scientific">Halobaculum roseum</name>
    <dbReference type="NCBI Taxonomy" id="2175149"/>
    <lineage>
        <taxon>Archaea</taxon>
        <taxon>Methanobacteriati</taxon>
        <taxon>Methanobacteriota</taxon>
        <taxon>Stenosarchaea group</taxon>
        <taxon>Halobacteria</taxon>
        <taxon>Halobacteriales</taxon>
        <taxon>Haloferacaceae</taxon>
        <taxon>Halobaculum</taxon>
    </lineage>
</organism>
<proteinExistence type="predicted"/>
<dbReference type="AlphaFoldDB" id="A0ABD5MQF6"/>
<dbReference type="InterPro" id="IPR014710">
    <property type="entry name" value="RmlC-like_jellyroll"/>
</dbReference>
<dbReference type="RefSeq" id="WP_321170482.1">
    <property type="nucleotide sequence ID" value="NZ_CP082288.1"/>
</dbReference>
<reference evidence="2" key="1">
    <citation type="submission" date="2024-09" db="EMBL/GenBank/DDBJ databases">
        <authorList>
            <person name="Sun Q."/>
        </authorList>
    </citation>
    <scope>NUCLEOTIDE SEQUENCE [LARGE SCALE GENOMIC DNA]</scope>
    <source>
        <strain evidence="2">JCM 31273</strain>
    </source>
</reference>
<keyword evidence="3" id="KW-1185">Reference proteome</keyword>
<accession>A0ABD5MQF6</accession>
<evidence type="ECO:0000259" key="1">
    <source>
        <dbReference type="Pfam" id="PF07883"/>
    </source>
</evidence>
<dbReference type="InterPro" id="IPR011051">
    <property type="entry name" value="RmlC_Cupin_sf"/>
</dbReference>
<gene>
    <name evidence="2" type="ORF">ACFFOL_17985</name>
</gene>
<dbReference type="Proteomes" id="UP001589595">
    <property type="component" value="Unassembled WGS sequence"/>
</dbReference>
<protein>
    <submittedName>
        <fullName evidence="2">Cupin domain-containing protein</fullName>
    </submittedName>
</protein>
<sequence>MDIEGQPHANVFPDSEPKTIRLRLSEGDEVAPHSHPGRDIVFYLVEGTVELQLDDDRHEVTAGDIARFEGEREISPRALEDSTALIVLSPRSED</sequence>
<dbReference type="EMBL" id="JBHMAJ010000011">
    <property type="protein sequence ID" value="MFB9826063.1"/>
    <property type="molecule type" value="Genomic_DNA"/>
</dbReference>
<evidence type="ECO:0000313" key="3">
    <source>
        <dbReference type="Proteomes" id="UP001589595"/>
    </source>
</evidence>
<name>A0ABD5MQF6_9EURY</name>
<comment type="caution">
    <text evidence="2">The sequence shown here is derived from an EMBL/GenBank/DDBJ whole genome shotgun (WGS) entry which is preliminary data.</text>
</comment>
<dbReference type="Gene3D" id="2.60.120.10">
    <property type="entry name" value="Jelly Rolls"/>
    <property type="match status" value="1"/>
</dbReference>